<evidence type="ECO:0000256" key="7">
    <source>
        <dbReference type="PROSITE-ProRule" id="PRU01240"/>
    </source>
</evidence>
<evidence type="ECO:0000256" key="3">
    <source>
        <dbReference type="ARBA" id="ARBA00022670"/>
    </source>
</evidence>
<dbReference type="InterPro" id="IPR022398">
    <property type="entry name" value="Peptidase_S8_His-AS"/>
</dbReference>
<comment type="similarity">
    <text evidence="1 7">Belongs to the peptidase S8 family.</text>
</comment>
<evidence type="ECO:0000259" key="9">
    <source>
        <dbReference type="Pfam" id="PF00082"/>
    </source>
</evidence>
<feature type="active site" description="Charge relay system" evidence="6 7">
    <location>
        <position position="165"/>
    </location>
</feature>
<dbReference type="CDD" id="cd00538">
    <property type="entry name" value="PA"/>
    <property type="match status" value="1"/>
</dbReference>
<dbReference type="AlphaFoldDB" id="A0A8H7VXZ6"/>
<dbReference type="PANTHER" id="PTHR43806:SF66">
    <property type="entry name" value="SERIN ENDOPEPTIDASE"/>
    <property type="match status" value="1"/>
</dbReference>
<keyword evidence="2" id="KW-0134">Cell wall</keyword>
<feature type="signal peptide" evidence="8">
    <location>
        <begin position="1"/>
        <end position="23"/>
    </location>
</feature>
<dbReference type="PROSITE" id="PS00138">
    <property type="entry name" value="SUBTILASE_SER"/>
    <property type="match status" value="1"/>
</dbReference>
<dbReference type="Gene3D" id="3.40.50.200">
    <property type="entry name" value="Peptidase S8/S53 domain"/>
    <property type="match status" value="1"/>
</dbReference>
<sequence length="899" mass="98163">MRSLASNLILLIATFIFACTIEATNIIPRSYIVEYADADNHDIINNDLSQYQDLYNIHHTYSSAIFHGMSFSLKDPVHTKPSNHRLVPVAYSTVNDKTHPVFNHLSIHPAIKRIYPIYKVPRPQWIPNIKNASHTFPYANQDSQILDIHLQLGISGKDILIGILDSVLLGIDYNHPALGGGFGEGFKVRYGKNLVSESSDKENGLTSLGKDDPYDPCTNNDAGHGTHVAGIIAGYDKKANFTGIAPNATLGFWRIFGCEGGAGEDTVIKAMEMAYEAGCQIINLSLGIENGWPEDAMAAVAENLSNKGVIVVGVAGNQGTNGVYSQNSPASGRSVISVASVDNSFYPANVMDINVFPEEYFPYMFSSNTASFPNGTLASIITDGSVPLGCGNDTTITSENSNGKILLLKRGGCTFDEKLTTAKEVGAISVLFYDPEAVNNALVVAKTKNDSLPCASIEKKLALKIIDYYSTNTQLINVTFPAAKQIVIPDTAGNISDFSSTGPTYELDLKPSITGIGGDVYSTLPHHIDSGWGVRSGTSMAAPHVAGCAALMIEYYSKQKLNVTSSFITEHMQNHAKIINAKSGIPEHPIVQGAGLIQPYDAIKSQVHVSPSQISFNDTASLTEYKTYSINILNSNSIPLLVSIENIQSNSIQSYANDTSFVPTEPALTNGSLTVELEFLPKRNLLLPPSSTTTVQVKVVLPNPNQLFYHYQMYGGFISIKNVETAESMATIPYFGVLGKMIDLPLFDTGYPYLATTSNTEKRLAENATFNFDLNRKVKTKPTIVVRLLTGTAKIDVKVYNENEECLGIISGGPWIYNQRNSLAEDNYDSNISWNGKFIPIKENQDEIIIEQEEPIGDNSTQVEDGTYYLYLRALKHFGDPDNKNDWKEWKSGPIIVTN</sequence>
<dbReference type="GO" id="GO:0006508">
    <property type="term" value="P:proteolysis"/>
    <property type="evidence" value="ECO:0007669"/>
    <property type="project" value="UniProtKB-KW"/>
</dbReference>
<evidence type="ECO:0008006" key="13">
    <source>
        <dbReference type="Google" id="ProtNLM"/>
    </source>
</evidence>
<organism evidence="11 12">
    <name type="scientific">Thamnidium elegans</name>
    <dbReference type="NCBI Taxonomy" id="101142"/>
    <lineage>
        <taxon>Eukaryota</taxon>
        <taxon>Fungi</taxon>
        <taxon>Fungi incertae sedis</taxon>
        <taxon>Mucoromycota</taxon>
        <taxon>Mucoromycotina</taxon>
        <taxon>Mucoromycetes</taxon>
        <taxon>Mucorales</taxon>
        <taxon>Mucorineae</taxon>
        <taxon>Mucoraceae</taxon>
        <taxon>Thamnidium</taxon>
    </lineage>
</organism>
<keyword evidence="8" id="KW-0732">Signal</keyword>
<evidence type="ECO:0000259" key="10">
    <source>
        <dbReference type="Pfam" id="PF02225"/>
    </source>
</evidence>
<protein>
    <recommendedName>
        <fullName evidence="13">Subtilisin-like protein</fullName>
    </recommendedName>
</protein>
<dbReference type="CDD" id="cd07489">
    <property type="entry name" value="Peptidases_S8_5"/>
    <property type="match status" value="1"/>
</dbReference>
<feature type="domain" description="Peptidase S8/S53" evidence="9">
    <location>
        <begin position="156"/>
        <end position="576"/>
    </location>
</feature>
<keyword evidence="3 7" id="KW-0645">Protease</keyword>
<keyword evidence="5 7" id="KW-0720">Serine protease</keyword>
<evidence type="ECO:0000256" key="1">
    <source>
        <dbReference type="ARBA" id="ARBA00011073"/>
    </source>
</evidence>
<feature type="active site" description="Charge relay system" evidence="6 7">
    <location>
        <position position="539"/>
    </location>
</feature>
<dbReference type="SUPFAM" id="SSF52025">
    <property type="entry name" value="PA domain"/>
    <property type="match status" value="1"/>
</dbReference>
<dbReference type="PRINTS" id="PR00723">
    <property type="entry name" value="SUBTILISIN"/>
</dbReference>
<dbReference type="Proteomes" id="UP000613177">
    <property type="component" value="Unassembled WGS sequence"/>
</dbReference>
<evidence type="ECO:0000313" key="12">
    <source>
        <dbReference type="Proteomes" id="UP000613177"/>
    </source>
</evidence>
<feature type="domain" description="PA" evidence="10">
    <location>
        <begin position="387"/>
        <end position="464"/>
    </location>
</feature>
<evidence type="ECO:0000256" key="4">
    <source>
        <dbReference type="ARBA" id="ARBA00022801"/>
    </source>
</evidence>
<dbReference type="Pfam" id="PF02225">
    <property type="entry name" value="PA"/>
    <property type="match status" value="1"/>
</dbReference>
<name>A0A8H7VXZ6_9FUNG</name>
<dbReference type="PROSITE" id="PS00137">
    <property type="entry name" value="SUBTILASE_HIS"/>
    <property type="match status" value="1"/>
</dbReference>
<dbReference type="InterPro" id="IPR003137">
    <property type="entry name" value="PA_domain"/>
</dbReference>
<keyword evidence="12" id="KW-1185">Reference proteome</keyword>
<keyword evidence="4 7" id="KW-0378">Hydrolase</keyword>
<feature type="active site" description="Charge relay system" evidence="6 7">
    <location>
        <position position="224"/>
    </location>
</feature>
<dbReference type="Pfam" id="PF00082">
    <property type="entry name" value="Peptidase_S8"/>
    <property type="match status" value="1"/>
</dbReference>
<dbReference type="OrthoDB" id="10256524at2759"/>
<evidence type="ECO:0000256" key="2">
    <source>
        <dbReference type="ARBA" id="ARBA00022512"/>
    </source>
</evidence>
<comment type="caution">
    <text evidence="11">The sequence shown here is derived from an EMBL/GenBank/DDBJ whole genome shotgun (WGS) entry which is preliminary data.</text>
</comment>
<dbReference type="InterPro" id="IPR000209">
    <property type="entry name" value="Peptidase_S8/S53_dom"/>
</dbReference>
<dbReference type="InterPro" id="IPR034187">
    <property type="entry name" value="Peptidases_S8_5"/>
</dbReference>
<dbReference type="PANTHER" id="PTHR43806">
    <property type="entry name" value="PEPTIDASE S8"/>
    <property type="match status" value="1"/>
</dbReference>
<dbReference type="GO" id="GO:0004252">
    <property type="term" value="F:serine-type endopeptidase activity"/>
    <property type="evidence" value="ECO:0007669"/>
    <property type="project" value="UniProtKB-UniRule"/>
</dbReference>
<evidence type="ECO:0000256" key="8">
    <source>
        <dbReference type="SAM" id="SignalP"/>
    </source>
</evidence>
<evidence type="ECO:0000256" key="5">
    <source>
        <dbReference type="ARBA" id="ARBA00022825"/>
    </source>
</evidence>
<evidence type="ECO:0000256" key="6">
    <source>
        <dbReference type="PIRSR" id="PIRSR615500-1"/>
    </source>
</evidence>
<keyword evidence="2" id="KW-0964">Secreted</keyword>
<evidence type="ECO:0000313" key="11">
    <source>
        <dbReference type="EMBL" id="KAG2232823.1"/>
    </source>
</evidence>
<feature type="chain" id="PRO_5034061839" description="Subtilisin-like protein" evidence="8">
    <location>
        <begin position="24"/>
        <end position="899"/>
    </location>
</feature>
<dbReference type="Gene3D" id="3.50.30.30">
    <property type="match status" value="1"/>
</dbReference>
<dbReference type="InterPro" id="IPR036852">
    <property type="entry name" value="Peptidase_S8/S53_dom_sf"/>
</dbReference>
<dbReference type="InterPro" id="IPR046450">
    <property type="entry name" value="PA_dom_sf"/>
</dbReference>
<dbReference type="SUPFAM" id="SSF52743">
    <property type="entry name" value="Subtilisin-like"/>
    <property type="match status" value="1"/>
</dbReference>
<dbReference type="GO" id="GO:0005615">
    <property type="term" value="C:extracellular space"/>
    <property type="evidence" value="ECO:0007669"/>
    <property type="project" value="TreeGrafter"/>
</dbReference>
<gene>
    <name evidence="11" type="ORF">INT48_005691</name>
</gene>
<reference evidence="11" key="1">
    <citation type="submission" date="2021-01" db="EMBL/GenBank/DDBJ databases">
        <title>Metabolic potential, ecology and presence of endohyphal bacteria is reflected in genomic diversity of Mucoromycotina.</title>
        <authorList>
            <person name="Muszewska A."/>
            <person name="Okrasinska A."/>
            <person name="Steczkiewicz K."/>
            <person name="Drgas O."/>
            <person name="Orlowska M."/>
            <person name="Perlinska-Lenart U."/>
            <person name="Aleksandrzak-Piekarczyk T."/>
            <person name="Szatraj K."/>
            <person name="Zielenkiewicz U."/>
            <person name="Pilsyk S."/>
            <person name="Malc E."/>
            <person name="Mieczkowski P."/>
            <person name="Kruszewska J.S."/>
            <person name="Biernat P."/>
            <person name="Pawlowska J."/>
        </authorList>
    </citation>
    <scope>NUCLEOTIDE SEQUENCE</scope>
    <source>
        <strain evidence="11">WA0000018081</strain>
    </source>
</reference>
<dbReference type="InterPro" id="IPR015500">
    <property type="entry name" value="Peptidase_S8_subtilisin-rel"/>
</dbReference>
<dbReference type="PROSITE" id="PS51892">
    <property type="entry name" value="SUBTILASE"/>
    <property type="match status" value="1"/>
</dbReference>
<dbReference type="InterPro" id="IPR023828">
    <property type="entry name" value="Peptidase_S8_Ser-AS"/>
</dbReference>
<dbReference type="PROSITE" id="PS51257">
    <property type="entry name" value="PROKAR_LIPOPROTEIN"/>
    <property type="match status" value="1"/>
</dbReference>
<dbReference type="InterPro" id="IPR050131">
    <property type="entry name" value="Peptidase_S8_subtilisin-like"/>
</dbReference>
<accession>A0A8H7VXZ6</accession>
<proteinExistence type="inferred from homology"/>
<dbReference type="EMBL" id="JAEPRE010000098">
    <property type="protein sequence ID" value="KAG2232823.1"/>
    <property type="molecule type" value="Genomic_DNA"/>
</dbReference>